<accession>A0AAE3EUI7</accession>
<proteinExistence type="predicted"/>
<name>A0AAE3EUI7_9FLAO</name>
<reference evidence="1" key="1">
    <citation type="submission" date="2023-02" db="EMBL/GenBank/DDBJ databases">
        <title>Genome of Flavobacteriaceae gen. nov. sp. strain F89.</title>
        <authorList>
            <person name="Wang Y."/>
        </authorList>
    </citation>
    <scope>NUCLEOTIDE SEQUENCE</scope>
    <source>
        <strain evidence="1">F89</strain>
    </source>
</reference>
<dbReference type="RefSeq" id="WP_317901534.1">
    <property type="nucleotide sequence ID" value="NZ_JAIRBC010000007.1"/>
</dbReference>
<evidence type="ECO:0000313" key="1">
    <source>
        <dbReference type="EMBL" id="MCG2460389.1"/>
    </source>
</evidence>
<keyword evidence="2" id="KW-1185">Reference proteome</keyword>
<dbReference type="Proteomes" id="UP001200642">
    <property type="component" value="Unassembled WGS sequence"/>
</dbReference>
<dbReference type="EMBL" id="JAIRBC010000007">
    <property type="protein sequence ID" value="MCG2460389.1"/>
    <property type="molecule type" value="Genomic_DNA"/>
</dbReference>
<sequence>MKRVLEQKFNTIGFLDSDELIKELQNYNTISDKLDYLKSIKERYYDKFQSVIEGFSKEERIYYYTDNNRTQFWQSVFGNCSPITPLSIQQPVFDRYFKNEQNNPEFTYWFLKYNSEQAFNLHINNEEFRNKINSDLKATFIEAELKQLNDFEAKAKKLLLNNELDIYRPHPNNNKYAKEVVLLRVLDGNYYKKNTLTTISNFGDEVQAYYKYKLLKAYLVSELNELPPQPNTEQKPESTNVNVFCRTMSIIIPKEHFKPFTTAKSKLNNMPFLSIKQFNDFIDRAFLGNADINKVKFNMKPKGEISKIQYVFREFYEKYAHEYGLYQEDFIKLLTDNFIGWEYSKVKNNFKNKPKQTI</sequence>
<gene>
    <name evidence="1" type="ORF">K8352_06490</name>
</gene>
<organism evidence="1 2">
    <name type="scientific">Cerina litoralis</name>
    <dbReference type="NCBI Taxonomy" id="2874477"/>
    <lineage>
        <taxon>Bacteria</taxon>
        <taxon>Pseudomonadati</taxon>
        <taxon>Bacteroidota</taxon>
        <taxon>Flavobacteriia</taxon>
        <taxon>Flavobacteriales</taxon>
        <taxon>Flavobacteriaceae</taxon>
        <taxon>Cerina</taxon>
    </lineage>
</organism>
<evidence type="ECO:0000313" key="2">
    <source>
        <dbReference type="Proteomes" id="UP001200642"/>
    </source>
</evidence>
<protein>
    <submittedName>
        <fullName evidence="1">Uncharacterized protein</fullName>
    </submittedName>
</protein>
<comment type="caution">
    <text evidence="1">The sequence shown here is derived from an EMBL/GenBank/DDBJ whole genome shotgun (WGS) entry which is preliminary data.</text>
</comment>
<dbReference type="AlphaFoldDB" id="A0AAE3EUI7"/>